<dbReference type="InterPro" id="IPR050210">
    <property type="entry name" value="tRNA_Adenine-N(6)_MTase"/>
</dbReference>
<dbReference type="GO" id="GO:0032259">
    <property type="term" value="P:methylation"/>
    <property type="evidence" value="ECO:0007669"/>
    <property type="project" value="UniProtKB-KW"/>
</dbReference>
<comment type="caution">
    <text evidence="4">The sequence shown here is derived from an EMBL/GenBank/DDBJ whole genome shotgun (WGS) entry which is preliminary data.</text>
</comment>
<keyword evidence="2" id="KW-0949">S-adenosyl-L-methionine</keyword>
<dbReference type="GO" id="GO:0008168">
    <property type="term" value="F:methyltransferase activity"/>
    <property type="evidence" value="ECO:0007669"/>
    <property type="project" value="UniProtKB-KW"/>
</dbReference>
<proteinExistence type="predicted"/>
<dbReference type="EMBL" id="JBHUIW010000010">
    <property type="protein sequence ID" value="MFD2182677.1"/>
    <property type="molecule type" value="Genomic_DNA"/>
</dbReference>
<keyword evidence="4" id="KW-0808">Transferase</keyword>
<dbReference type="RefSeq" id="WP_378477849.1">
    <property type="nucleotide sequence ID" value="NZ_JBHUIW010000010.1"/>
</dbReference>
<reference evidence="5" key="1">
    <citation type="journal article" date="2019" name="Int. J. Syst. Evol. Microbiol.">
        <title>The Global Catalogue of Microorganisms (GCM) 10K type strain sequencing project: providing services to taxonomists for standard genome sequencing and annotation.</title>
        <authorList>
            <consortium name="The Broad Institute Genomics Platform"/>
            <consortium name="The Broad Institute Genome Sequencing Center for Infectious Disease"/>
            <person name="Wu L."/>
            <person name="Ma J."/>
        </authorList>
    </citation>
    <scope>NUCLEOTIDE SEQUENCE [LARGE SCALE GENOMIC DNA]</scope>
    <source>
        <strain evidence="5">CGMCC 1.6774</strain>
    </source>
</reference>
<dbReference type="CDD" id="cd02440">
    <property type="entry name" value="AdoMet_MTases"/>
    <property type="match status" value="1"/>
</dbReference>
<dbReference type="SUPFAM" id="SSF53335">
    <property type="entry name" value="S-adenosyl-L-methionine-dependent methyltransferases"/>
    <property type="match status" value="1"/>
</dbReference>
<keyword evidence="5" id="KW-1185">Reference proteome</keyword>
<dbReference type="InterPro" id="IPR029063">
    <property type="entry name" value="SAM-dependent_MTases_sf"/>
</dbReference>
<dbReference type="PANTHER" id="PTHR47739">
    <property type="entry name" value="TRNA1(VAL) (ADENINE(37)-N6)-METHYLTRANSFERASE"/>
    <property type="match status" value="1"/>
</dbReference>
<accession>A0ABW5AKT0</accession>
<dbReference type="PANTHER" id="PTHR47739:SF1">
    <property type="entry name" value="TRNA1(VAL) (ADENINE(37)-N6)-METHYLTRANSFERASE"/>
    <property type="match status" value="1"/>
</dbReference>
<evidence type="ECO:0000313" key="5">
    <source>
        <dbReference type="Proteomes" id="UP001597314"/>
    </source>
</evidence>
<evidence type="ECO:0000256" key="2">
    <source>
        <dbReference type="ARBA" id="ARBA00022691"/>
    </source>
</evidence>
<evidence type="ECO:0000259" key="3">
    <source>
        <dbReference type="Pfam" id="PF05175"/>
    </source>
</evidence>
<evidence type="ECO:0000256" key="1">
    <source>
        <dbReference type="ARBA" id="ARBA00022603"/>
    </source>
</evidence>
<evidence type="ECO:0000313" key="4">
    <source>
        <dbReference type="EMBL" id="MFD2182677.1"/>
    </source>
</evidence>
<keyword evidence="1 4" id="KW-0489">Methyltransferase</keyword>
<gene>
    <name evidence="4" type="ORF">ACFSOX_10975</name>
</gene>
<protein>
    <submittedName>
        <fullName evidence="4">tRNA1(Val) (Adenine(37)-N6)-methyltransferase</fullName>
        <ecNumber evidence="4">2.1.1.223</ecNumber>
    </submittedName>
</protein>
<dbReference type="Proteomes" id="UP001597314">
    <property type="component" value="Unassembled WGS sequence"/>
</dbReference>
<feature type="domain" description="Methyltransferase small" evidence="3">
    <location>
        <begin position="55"/>
        <end position="154"/>
    </location>
</feature>
<name>A0ABW5AKT0_9BRAD</name>
<dbReference type="Pfam" id="PF05175">
    <property type="entry name" value="MTS"/>
    <property type="match status" value="1"/>
</dbReference>
<sequence length="281" mass="28313">MAPEAGAGGATADPAALARSQHFPEAAWSDDGILGGRLRLLQPRRGHRFGHDAILLAAATPALAGERAVELGSGVGAAGLALAWRVPGLRLTLVEIDPALVRAGAENAARNGLGDRVVAVRLDVAAPAAAWAEAGLSPGVADRVLMNPPFNDPETLSASPDPARRRAHVAVSQGEIPLLDVWVGAAARLLRPGGTLSLIWPAAGLGPVLARLSAGFGRIAIAPVHGKDGQPAIRILVRATQGGRAPLALLPGLVLADAAGRPTAAAEAVLRDGAALPLAAP</sequence>
<dbReference type="InterPro" id="IPR007848">
    <property type="entry name" value="Small_mtfrase_dom"/>
</dbReference>
<dbReference type="EC" id="2.1.1.223" evidence="4"/>
<dbReference type="Gene3D" id="3.40.50.150">
    <property type="entry name" value="Vaccinia Virus protein VP39"/>
    <property type="match status" value="1"/>
</dbReference>
<organism evidence="4 5">
    <name type="scientific">Rhodoplanes azumiensis</name>
    <dbReference type="NCBI Taxonomy" id="1897628"/>
    <lineage>
        <taxon>Bacteria</taxon>
        <taxon>Pseudomonadati</taxon>
        <taxon>Pseudomonadota</taxon>
        <taxon>Alphaproteobacteria</taxon>
        <taxon>Hyphomicrobiales</taxon>
        <taxon>Nitrobacteraceae</taxon>
        <taxon>Rhodoplanes</taxon>
    </lineage>
</organism>